<feature type="domain" description="Major facilitator superfamily (MFS) profile" evidence="6">
    <location>
        <begin position="20"/>
        <end position="496"/>
    </location>
</feature>
<keyword evidence="3 5" id="KW-1133">Transmembrane helix</keyword>
<dbReference type="RefSeq" id="XP_028968497.1">
    <property type="nucleotide sequence ID" value="XM_029112664.1"/>
</dbReference>
<gene>
    <name evidence="8" type="primary">LOC100908429</name>
</gene>
<feature type="transmembrane region" description="Helical" evidence="5">
    <location>
        <begin position="385"/>
        <end position="402"/>
    </location>
</feature>
<feature type="transmembrane region" description="Helical" evidence="5">
    <location>
        <begin position="443"/>
        <end position="462"/>
    </location>
</feature>
<accession>A0AAJ7SGY9</accession>
<proteinExistence type="predicted"/>
<dbReference type="Pfam" id="PF00083">
    <property type="entry name" value="Sugar_tr"/>
    <property type="match status" value="1"/>
</dbReference>
<dbReference type="InterPro" id="IPR020846">
    <property type="entry name" value="MFS_dom"/>
</dbReference>
<protein>
    <submittedName>
        <fullName evidence="8">Organic cation transporter protein</fullName>
    </submittedName>
</protein>
<dbReference type="GeneID" id="100908429"/>
<keyword evidence="7" id="KW-1185">Reference proteome</keyword>
<dbReference type="AlphaFoldDB" id="A0AAJ7SGY9"/>
<dbReference type="InterPro" id="IPR005829">
    <property type="entry name" value="Sugar_transporter_CS"/>
</dbReference>
<dbReference type="InterPro" id="IPR005828">
    <property type="entry name" value="MFS_sugar_transport-like"/>
</dbReference>
<evidence type="ECO:0000256" key="4">
    <source>
        <dbReference type="ARBA" id="ARBA00023136"/>
    </source>
</evidence>
<keyword evidence="2 5" id="KW-0812">Transmembrane</keyword>
<dbReference type="PROSITE" id="PS50850">
    <property type="entry name" value="MFS"/>
    <property type="match status" value="1"/>
</dbReference>
<keyword evidence="4 5" id="KW-0472">Membrane</keyword>
<comment type="subcellular location">
    <subcellularLocation>
        <location evidence="1">Membrane</location>
        <topology evidence="1">Multi-pass membrane protein</topology>
    </subcellularLocation>
</comment>
<feature type="transmembrane region" description="Helical" evidence="5">
    <location>
        <begin position="474"/>
        <end position="491"/>
    </location>
</feature>
<name>A0AAJ7SGY9_9ACAR</name>
<dbReference type="SUPFAM" id="SSF103473">
    <property type="entry name" value="MFS general substrate transporter"/>
    <property type="match status" value="1"/>
</dbReference>
<evidence type="ECO:0000256" key="1">
    <source>
        <dbReference type="ARBA" id="ARBA00004141"/>
    </source>
</evidence>
<dbReference type="Gene3D" id="1.20.1250.20">
    <property type="entry name" value="MFS general substrate transporter like domains"/>
    <property type="match status" value="1"/>
</dbReference>
<evidence type="ECO:0000259" key="6">
    <source>
        <dbReference type="PROSITE" id="PS50850"/>
    </source>
</evidence>
<feature type="transmembrane region" description="Helical" evidence="5">
    <location>
        <begin position="210"/>
        <end position="231"/>
    </location>
</feature>
<feature type="transmembrane region" description="Helical" evidence="5">
    <location>
        <begin position="181"/>
        <end position="198"/>
    </location>
</feature>
<feature type="transmembrane region" description="Helical" evidence="5">
    <location>
        <begin position="326"/>
        <end position="346"/>
    </location>
</feature>
<feature type="transmembrane region" description="Helical" evidence="5">
    <location>
        <begin position="408"/>
        <end position="431"/>
    </location>
</feature>
<feature type="transmembrane region" description="Helical" evidence="5">
    <location>
        <begin position="151"/>
        <end position="169"/>
    </location>
</feature>
<evidence type="ECO:0000313" key="7">
    <source>
        <dbReference type="Proteomes" id="UP000694867"/>
    </source>
</evidence>
<dbReference type="KEGG" id="goe:100908429"/>
<evidence type="ECO:0000256" key="2">
    <source>
        <dbReference type="ARBA" id="ARBA00022692"/>
    </source>
</evidence>
<dbReference type="GO" id="GO:0022857">
    <property type="term" value="F:transmembrane transporter activity"/>
    <property type="evidence" value="ECO:0007669"/>
    <property type="project" value="InterPro"/>
</dbReference>
<sequence>MNPLDVSTLIGTFGRYQFLVMMVTVLRAFPTSWTLTSIDFIAGDVDHWCAPPNREVWNQDHWKATAIPSKDGKQSRCQHHRIVNGQLWFNETVDCADWEYDEAAPSSALVEWHLVCGRDWMRSAMQSVTFVGQFFGALIIGRLADQYGRRYMLNVSSVCMFIFAVLGSFSPTVHIFNMLRFVQAVAVSGLQTTSAALFTEISLPRDRNLLNIGFSLGFTVPMILLPFLAYGLDNWRAVQAAAGLSTILMLPVLVVLEESPRWLLSKGRISDAKSALTKIFRMNRRQVPDLEAMVPALLSKVQADSATGENAGLKEIWKHRNLRKNVLFLFAFWFLENLFYFSNAFLATRLGGSRFVSFSVSAAAEIPGGLLSIYIIRHMARRKSLFILLILAALAASLLAVLSPELFVLRLGLNMTCRFLLVMTTAIKWVYTFEVLPTQARSFGFACCYCFGRVGGMIAPFMRDLFRWKPPVPFAILGTCAILAALILKFLPETLNVDLPDSFSESDKLGEKEKNEKSLANH</sequence>
<feature type="transmembrane region" description="Helical" evidence="5">
    <location>
        <begin position="124"/>
        <end position="144"/>
    </location>
</feature>
<evidence type="ECO:0000256" key="5">
    <source>
        <dbReference type="SAM" id="Phobius"/>
    </source>
</evidence>
<dbReference type="PROSITE" id="PS00216">
    <property type="entry name" value="SUGAR_TRANSPORT_1"/>
    <property type="match status" value="1"/>
</dbReference>
<feature type="transmembrane region" description="Helical" evidence="5">
    <location>
        <begin position="358"/>
        <end position="376"/>
    </location>
</feature>
<feature type="transmembrane region" description="Helical" evidence="5">
    <location>
        <begin position="237"/>
        <end position="256"/>
    </location>
</feature>
<dbReference type="GO" id="GO:0016020">
    <property type="term" value="C:membrane"/>
    <property type="evidence" value="ECO:0007669"/>
    <property type="project" value="UniProtKB-SubCell"/>
</dbReference>
<organism evidence="7 8">
    <name type="scientific">Galendromus occidentalis</name>
    <name type="common">western predatory mite</name>
    <dbReference type="NCBI Taxonomy" id="34638"/>
    <lineage>
        <taxon>Eukaryota</taxon>
        <taxon>Metazoa</taxon>
        <taxon>Ecdysozoa</taxon>
        <taxon>Arthropoda</taxon>
        <taxon>Chelicerata</taxon>
        <taxon>Arachnida</taxon>
        <taxon>Acari</taxon>
        <taxon>Parasitiformes</taxon>
        <taxon>Mesostigmata</taxon>
        <taxon>Gamasina</taxon>
        <taxon>Phytoseioidea</taxon>
        <taxon>Phytoseiidae</taxon>
        <taxon>Typhlodrominae</taxon>
        <taxon>Galendromus</taxon>
    </lineage>
</organism>
<dbReference type="InterPro" id="IPR036259">
    <property type="entry name" value="MFS_trans_sf"/>
</dbReference>
<dbReference type="PANTHER" id="PTHR24064">
    <property type="entry name" value="SOLUTE CARRIER FAMILY 22 MEMBER"/>
    <property type="match status" value="1"/>
</dbReference>
<evidence type="ECO:0000256" key="3">
    <source>
        <dbReference type="ARBA" id="ARBA00022989"/>
    </source>
</evidence>
<reference evidence="8" key="1">
    <citation type="submission" date="2025-08" db="UniProtKB">
        <authorList>
            <consortium name="RefSeq"/>
        </authorList>
    </citation>
    <scope>IDENTIFICATION</scope>
</reference>
<evidence type="ECO:0000313" key="8">
    <source>
        <dbReference type="RefSeq" id="XP_028968497.1"/>
    </source>
</evidence>
<dbReference type="Proteomes" id="UP000694867">
    <property type="component" value="Unplaced"/>
</dbReference>